<sequence length="200" mass="23175">MKVELKHCWIKRREQRKAILTYYLLPTLFNIRVYCEKRNRNEICCTFSKCSVIIFQFVISFTSSAQIALLHLVKNIFMIFANGRLLESASLIQCNSFQTACPFLLLHVPLYTMYMLLFTGITSSSLIDDMIGTLMSLFPFISPLLTLIFTDDYRKFVLMKLFVKIGSQKETTMTVLKSNYVGKVRPQPHNSVKRISDSQL</sequence>
<keyword evidence="1" id="KW-0472">Membrane</keyword>
<dbReference type="InterPro" id="IPR019428">
    <property type="entry name" value="7TM_GPCR_serpentine_rcpt_Str"/>
</dbReference>
<evidence type="ECO:0000313" key="2">
    <source>
        <dbReference type="Proteomes" id="UP000035642"/>
    </source>
</evidence>
<feature type="transmembrane region" description="Helical" evidence="1">
    <location>
        <begin position="130"/>
        <end position="150"/>
    </location>
</feature>
<feature type="transmembrane region" description="Helical" evidence="1">
    <location>
        <begin position="53"/>
        <end position="73"/>
    </location>
</feature>
<dbReference type="AlphaFoldDB" id="A0A0K0CUT6"/>
<name>A0A0K0CUT6_ANGCA</name>
<keyword evidence="1" id="KW-1133">Transmembrane helix</keyword>
<accession>A0A0K0CUT6</accession>
<dbReference type="Proteomes" id="UP000035642">
    <property type="component" value="Unassembled WGS sequence"/>
</dbReference>
<feature type="transmembrane region" description="Helical" evidence="1">
    <location>
        <begin position="94"/>
        <end position="118"/>
    </location>
</feature>
<dbReference type="Pfam" id="PF10326">
    <property type="entry name" value="7TM_GPCR_Str"/>
    <property type="match status" value="1"/>
</dbReference>
<organism evidence="2 3">
    <name type="scientific">Angiostrongylus cantonensis</name>
    <name type="common">Rat lungworm</name>
    <dbReference type="NCBI Taxonomy" id="6313"/>
    <lineage>
        <taxon>Eukaryota</taxon>
        <taxon>Metazoa</taxon>
        <taxon>Ecdysozoa</taxon>
        <taxon>Nematoda</taxon>
        <taxon>Chromadorea</taxon>
        <taxon>Rhabditida</taxon>
        <taxon>Rhabditina</taxon>
        <taxon>Rhabditomorpha</taxon>
        <taxon>Strongyloidea</taxon>
        <taxon>Metastrongylidae</taxon>
        <taxon>Angiostrongylus</taxon>
    </lineage>
</organism>
<keyword evidence="2" id="KW-1185">Reference proteome</keyword>
<reference evidence="3" key="2">
    <citation type="submission" date="2017-02" db="UniProtKB">
        <authorList>
            <consortium name="WormBaseParasite"/>
        </authorList>
    </citation>
    <scope>IDENTIFICATION</scope>
</reference>
<protein>
    <submittedName>
        <fullName evidence="3">G_PROTEIN_RECEP_F1_2 domain-containing protein</fullName>
    </submittedName>
</protein>
<evidence type="ECO:0000313" key="3">
    <source>
        <dbReference type="WBParaSite" id="ACAC_0000101801-mRNA-1"/>
    </source>
</evidence>
<reference evidence="2" key="1">
    <citation type="submission" date="2012-09" db="EMBL/GenBank/DDBJ databases">
        <authorList>
            <person name="Martin A.A."/>
        </authorList>
    </citation>
    <scope>NUCLEOTIDE SEQUENCE</scope>
</reference>
<dbReference type="WBParaSite" id="ACAC_0000101801-mRNA-1">
    <property type="protein sequence ID" value="ACAC_0000101801-mRNA-1"/>
    <property type="gene ID" value="ACAC_0000101801"/>
</dbReference>
<keyword evidence="1" id="KW-0812">Transmembrane</keyword>
<proteinExistence type="predicted"/>
<evidence type="ECO:0000256" key="1">
    <source>
        <dbReference type="SAM" id="Phobius"/>
    </source>
</evidence>